<evidence type="ECO:0000256" key="3">
    <source>
        <dbReference type="ARBA" id="ARBA00022729"/>
    </source>
</evidence>
<feature type="domain" description="C1q" evidence="6">
    <location>
        <begin position="151"/>
        <end position="297"/>
    </location>
</feature>
<dbReference type="PRINTS" id="PR00007">
    <property type="entry name" value="COMPLEMNTC1Q"/>
</dbReference>
<feature type="compositionally biased region" description="Low complexity" evidence="5">
    <location>
        <begin position="36"/>
        <end position="59"/>
    </location>
</feature>
<evidence type="ECO:0000256" key="2">
    <source>
        <dbReference type="ARBA" id="ARBA00022525"/>
    </source>
</evidence>
<dbReference type="AlphaFoldDB" id="A0AAN9B148"/>
<comment type="caution">
    <text evidence="7">The sequence shown here is derived from an EMBL/GenBank/DDBJ whole genome shotgun (WGS) entry which is preliminary data.</text>
</comment>
<keyword evidence="2" id="KW-0964">Secreted</keyword>
<evidence type="ECO:0000256" key="5">
    <source>
        <dbReference type="SAM" id="MobiDB-lite"/>
    </source>
</evidence>
<proteinExistence type="predicted"/>
<evidence type="ECO:0000313" key="7">
    <source>
        <dbReference type="EMBL" id="KAK7095935.1"/>
    </source>
</evidence>
<dbReference type="SMART" id="SM00110">
    <property type="entry name" value="C1Q"/>
    <property type="match status" value="1"/>
</dbReference>
<dbReference type="EMBL" id="JBAMIC010000014">
    <property type="protein sequence ID" value="KAK7095935.1"/>
    <property type="molecule type" value="Genomic_DNA"/>
</dbReference>
<accession>A0AAN9B148</accession>
<dbReference type="GO" id="GO:0005576">
    <property type="term" value="C:extracellular region"/>
    <property type="evidence" value="ECO:0007669"/>
    <property type="project" value="UniProtKB-SubCell"/>
</dbReference>
<keyword evidence="8" id="KW-1185">Reference proteome</keyword>
<evidence type="ECO:0000313" key="8">
    <source>
        <dbReference type="Proteomes" id="UP001374579"/>
    </source>
</evidence>
<evidence type="ECO:0000259" key="6">
    <source>
        <dbReference type="PROSITE" id="PS50871"/>
    </source>
</evidence>
<gene>
    <name evidence="7" type="ORF">V1264_005289</name>
</gene>
<dbReference type="InterPro" id="IPR050822">
    <property type="entry name" value="Cerebellin_Synaptic_Org"/>
</dbReference>
<dbReference type="Gene3D" id="2.60.120.40">
    <property type="match status" value="1"/>
</dbReference>
<feature type="region of interest" description="Disordered" evidence="5">
    <location>
        <begin position="1"/>
        <end position="65"/>
    </location>
</feature>
<reference evidence="7 8" key="1">
    <citation type="submission" date="2024-02" db="EMBL/GenBank/DDBJ databases">
        <title>Chromosome-scale genome assembly of the rough periwinkle Littorina saxatilis.</title>
        <authorList>
            <person name="De Jode A."/>
            <person name="Faria R."/>
            <person name="Formenti G."/>
            <person name="Sims Y."/>
            <person name="Smith T.P."/>
            <person name="Tracey A."/>
            <person name="Wood J.M.D."/>
            <person name="Zagrodzka Z.B."/>
            <person name="Johannesson K."/>
            <person name="Butlin R.K."/>
            <person name="Leder E.H."/>
        </authorList>
    </citation>
    <scope>NUCLEOTIDE SEQUENCE [LARGE SCALE GENOMIC DNA]</scope>
    <source>
        <strain evidence="7">Snail1</strain>
        <tissue evidence="7">Muscle</tissue>
    </source>
</reference>
<feature type="coiled-coil region" evidence="4">
    <location>
        <begin position="70"/>
        <end position="132"/>
    </location>
</feature>
<dbReference type="PANTHER" id="PTHR22923">
    <property type="entry name" value="CEREBELLIN-RELATED"/>
    <property type="match status" value="1"/>
</dbReference>
<protein>
    <recommendedName>
        <fullName evidence="6">C1q domain-containing protein</fullName>
    </recommendedName>
</protein>
<dbReference type="InterPro" id="IPR001073">
    <property type="entry name" value="C1q_dom"/>
</dbReference>
<feature type="compositionally biased region" description="Polar residues" evidence="5">
    <location>
        <begin position="8"/>
        <end position="32"/>
    </location>
</feature>
<dbReference type="Proteomes" id="UP001374579">
    <property type="component" value="Unassembled WGS sequence"/>
</dbReference>
<dbReference type="SUPFAM" id="SSF49842">
    <property type="entry name" value="TNF-like"/>
    <property type="match status" value="1"/>
</dbReference>
<dbReference type="PROSITE" id="PS50871">
    <property type="entry name" value="C1Q"/>
    <property type="match status" value="1"/>
</dbReference>
<keyword evidence="4" id="KW-0175">Coiled coil</keyword>
<keyword evidence="3" id="KW-0732">Signal</keyword>
<dbReference type="Pfam" id="PF00386">
    <property type="entry name" value="C1q"/>
    <property type="match status" value="1"/>
</dbReference>
<dbReference type="PANTHER" id="PTHR22923:SF116">
    <property type="entry name" value="C1Q DOMAIN-CONTAINING PROTEIN"/>
    <property type="match status" value="1"/>
</dbReference>
<dbReference type="InterPro" id="IPR008983">
    <property type="entry name" value="Tumour_necrosis_fac-like_dom"/>
</dbReference>
<sequence length="297" mass="32626">MNIFKTDATASQQNADNSQKPKNSSQTDATAETKTDSQNATTTTNDTHKTQNQTQKQTNGYKEQLTTANNVKYKTNANAIQDELEKMQQKLGHQLQALNKTQGKLNQSLQTLIQSQQKVQEQEKQLDAALQKFAADGVALTTLTRPYELGRPDGSLGFHVKVGKPWRFPVGQAILFDRVLYNDGQVYNSTNGSFTAQVPGLYNFSLHVALPFPSPRFPDNKIPRPFQAAHLMVGQNLCLANATMSTLIGRQFMGFCHATVKLAPGQSVWVKNVGGPYTMRGGDATFNGTLVHPVLLG</sequence>
<organism evidence="7 8">
    <name type="scientific">Littorina saxatilis</name>
    <dbReference type="NCBI Taxonomy" id="31220"/>
    <lineage>
        <taxon>Eukaryota</taxon>
        <taxon>Metazoa</taxon>
        <taxon>Spiralia</taxon>
        <taxon>Lophotrochozoa</taxon>
        <taxon>Mollusca</taxon>
        <taxon>Gastropoda</taxon>
        <taxon>Caenogastropoda</taxon>
        <taxon>Littorinimorpha</taxon>
        <taxon>Littorinoidea</taxon>
        <taxon>Littorinidae</taxon>
        <taxon>Littorina</taxon>
    </lineage>
</organism>
<evidence type="ECO:0000256" key="4">
    <source>
        <dbReference type="SAM" id="Coils"/>
    </source>
</evidence>
<name>A0AAN9B148_9CAEN</name>
<evidence type="ECO:0000256" key="1">
    <source>
        <dbReference type="ARBA" id="ARBA00004613"/>
    </source>
</evidence>
<comment type="subcellular location">
    <subcellularLocation>
        <location evidence="1">Secreted</location>
    </subcellularLocation>
</comment>